<feature type="compositionally biased region" description="Low complexity" evidence="1">
    <location>
        <begin position="90"/>
        <end position="107"/>
    </location>
</feature>
<dbReference type="AlphaFoldDB" id="A0ABD1SFT8"/>
<organism evidence="2 3">
    <name type="scientific">Abeliophyllum distichum</name>
    <dbReference type="NCBI Taxonomy" id="126358"/>
    <lineage>
        <taxon>Eukaryota</taxon>
        <taxon>Viridiplantae</taxon>
        <taxon>Streptophyta</taxon>
        <taxon>Embryophyta</taxon>
        <taxon>Tracheophyta</taxon>
        <taxon>Spermatophyta</taxon>
        <taxon>Magnoliopsida</taxon>
        <taxon>eudicotyledons</taxon>
        <taxon>Gunneridae</taxon>
        <taxon>Pentapetalae</taxon>
        <taxon>asterids</taxon>
        <taxon>lamiids</taxon>
        <taxon>Lamiales</taxon>
        <taxon>Oleaceae</taxon>
        <taxon>Forsythieae</taxon>
        <taxon>Abeliophyllum</taxon>
    </lineage>
</organism>
<reference evidence="3" key="1">
    <citation type="submission" date="2024-07" db="EMBL/GenBank/DDBJ databases">
        <title>Two chromosome-level genome assemblies of Korean endemic species Abeliophyllum distichum and Forsythia ovata (Oleaceae).</title>
        <authorList>
            <person name="Jang H."/>
        </authorList>
    </citation>
    <scope>NUCLEOTIDE SEQUENCE [LARGE SCALE GENOMIC DNA]</scope>
</reference>
<keyword evidence="3" id="KW-1185">Reference proteome</keyword>
<accession>A0ABD1SFT8</accession>
<feature type="region of interest" description="Disordered" evidence="1">
    <location>
        <begin position="90"/>
        <end position="111"/>
    </location>
</feature>
<name>A0ABD1SFT8_9LAMI</name>
<dbReference type="PANTHER" id="PTHR31013:SF12">
    <property type="entry name" value="PATHOGENESIS-RELATED PROTEIN 5-LIKE"/>
    <property type="match status" value="1"/>
</dbReference>
<dbReference type="Gene3D" id="2.60.110.10">
    <property type="entry name" value="Thaumatin"/>
    <property type="match status" value="1"/>
</dbReference>
<dbReference type="Pfam" id="PF00314">
    <property type="entry name" value="Thaumatin"/>
    <property type="match status" value="1"/>
</dbReference>
<evidence type="ECO:0000256" key="1">
    <source>
        <dbReference type="SAM" id="MobiDB-lite"/>
    </source>
</evidence>
<gene>
    <name evidence="2" type="ORF">Adt_24886</name>
</gene>
<dbReference type="InterPro" id="IPR037176">
    <property type="entry name" value="Osmotin/thaumatin-like_sf"/>
</dbReference>
<sequence length="157" mass="16865">MVFSSQTFDKHVIHVNLHSRPKLIGEHLIDKPLIGSPGIFQAKRHNLIAVEAFTACPRAYSYAYDDKTSTFTCVGADYLITFCPSPNSSQKSASGGQNQGSGSDENNTSPSDNGMMVYVGALEVNAAPSTCMDMLRPQAVAGAVAITAAMWRFGQLF</sequence>
<dbReference type="Proteomes" id="UP001604336">
    <property type="component" value="Unassembled WGS sequence"/>
</dbReference>
<evidence type="ECO:0000313" key="3">
    <source>
        <dbReference type="Proteomes" id="UP001604336"/>
    </source>
</evidence>
<dbReference type="InterPro" id="IPR001938">
    <property type="entry name" value="Thaumatin"/>
</dbReference>
<dbReference type="SUPFAM" id="SSF49870">
    <property type="entry name" value="Osmotin, thaumatin-like protein"/>
    <property type="match status" value="1"/>
</dbReference>
<evidence type="ECO:0000313" key="2">
    <source>
        <dbReference type="EMBL" id="KAL2499336.1"/>
    </source>
</evidence>
<protein>
    <submittedName>
        <fullName evidence="2">Pathogenesis-related thaumatin superfamily protein</fullName>
    </submittedName>
</protein>
<dbReference type="PANTHER" id="PTHR31013">
    <property type="entry name" value="THAUMATIN FAMILY PROTEIN-RELATED"/>
    <property type="match status" value="1"/>
</dbReference>
<dbReference type="EMBL" id="JBFOLK010000007">
    <property type="protein sequence ID" value="KAL2499336.1"/>
    <property type="molecule type" value="Genomic_DNA"/>
</dbReference>
<comment type="caution">
    <text evidence="2">The sequence shown here is derived from an EMBL/GenBank/DDBJ whole genome shotgun (WGS) entry which is preliminary data.</text>
</comment>
<dbReference type="PROSITE" id="PS51367">
    <property type="entry name" value="THAUMATIN_2"/>
    <property type="match status" value="1"/>
</dbReference>
<proteinExistence type="predicted"/>